<evidence type="ECO:0000256" key="1">
    <source>
        <dbReference type="ARBA" id="ARBA00005854"/>
    </source>
</evidence>
<dbReference type="GO" id="GO:0051287">
    <property type="term" value="F:NAD binding"/>
    <property type="evidence" value="ECO:0007669"/>
    <property type="project" value="InterPro"/>
</dbReference>
<dbReference type="PROSITE" id="PS00671">
    <property type="entry name" value="D_2_HYDROXYACID_DH_3"/>
    <property type="match status" value="1"/>
</dbReference>
<evidence type="ECO:0000259" key="5">
    <source>
        <dbReference type="Pfam" id="PF00389"/>
    </source>
</evidence>
<dbReference type="EMBL" id="JACCEM010000009">
    <property type="protein sequence ID" value="NYT50929.1"/>
    <property type="molecule type" value="Genomic_DNA"/>
</dbReference>
<dbReference type="FunFam" id="3.40.50.720:FF:000203">
    <property type="entry name" value="D-3-phosphoglycerate dehydrogenase (SerA)"/>
    <property type="match status" value="1"/>
</dbReference>
<feature type="domain" description="D-isomer specific 2-hydroxyacid dehydrogenase catalytic" evidence="5">
    <location>
        <begin position="10"/>
        <end position="311"/>
    </location>
</feature>
<comment type="similarity">
    <text evidence="1 4">Belongs to the D-isomer specific 2-hydroxyacid dehydrogenase family.</text>
</comment>
<keyword evidence="2 4" id="KW-0560">Oxidoreductase</keyword>
<evidence type="ECO:0000256" key="4">
    <source>
        <dbReference type="RuleBase" id="RU003719"/>
    </source>
</evidence>
<dbReference type="SUPFAM" id="SSF51735">
    <property type="entry name" value="NAD(P)-binding Rossmann-fold domains"/>
    <property type="match status" value="1"/>
</dbReference>
<protein>
    <submittedName>
        <fullName evidence="7">Hydroxyacid dehydrogenase</fullName>
    </submittedName>
</protein>
<evidence type="ECO:0000256" key="2">
    <source>
        <dbReference type="ARBA" id="ARBA00023002"/>
    </source>
</evidence>
<dbReference type="InterPro" id="IPR050857">
    <property type="entry name" value="D-2-hydroxyacid_DH"/>
</dbReference>
<dbReference type="Pfam" id="PF00389">
    <property type="entry name" value="2-Hacid_dh"/>
    <property type="match status" value="1"/>
</dbReference>
<dbReference type="InterPro" id="IPR006140">
    <property type="entry name" value="D-isomer_DH_NAD-bd"/>
</dbReference>
<comment type="caution">
    <text evidence="7">The sequence shown here is derived from an EMBL/GenBank/DDBJ whole genome shotgun (WGS) entry which is preliminary data.</text>
</comment>
<proteinExistence type="inferred from homology"/>
<reference evidence="7 8" key="1">
    <citation type="submission" date="2020-07" db="EMBL/GenBank/DDBJ databases">
        <title>Taxonomic revisions and descriptions of new bacterial species based on genomic comparisons in the high-G+C-content subgroup of the family Alcaligenaceae.</title>
        <authorList>
            <person name="Szabo A."/>
            <person name="Felfoldi T."/>
        </authorList>
    </citation>
    <scope>NUCLEOTIDE SEQUENCE [LARGE SCALE GENOMIC DNA]</scope>
    <source>
        <strain evidence="7 8">LMG 24012</strain>
    </source>
</reference>
<evidence type="ECO:0000313" key="8">
    <source>
        <dbReference type="Proteomes" id="UP000559809"/>
    </source>
</evidence>
<dbReference type="AlphaFoldDB" id="A0A853G3P6"/>
<sequence>MPYTVFVTARTLSPEGKALLDQEGCRTLFLEGAADAAEVLAVLERERVDAVISRTVDLSAAAIAACDSLKVVSKHGVGVSNIDVEACTERGIPVFSTPGANAQSVAEMALGLLLSAARGIAHMDGEIRAGRWTRLQNGLELKGRTMGLVGFGQVGRLVATFCQALGMRVLAYDPYAGAAGFPAGVERAAGLDALLGVANVLSLHIPLTPETRGLIGAEQLARLPAGSILVNTARGEVVDEQALIEALASGRLAAAGLDTTVDEPLALDSPLRGMSQVVLTPHVGGSTHAALAAMAVGAVRNVLGYLQHGTLDRDRVVNLKNLQQPDHGATNVR</sequence>
<dbReference type="PANTHER" id="PTHR42789:SF1">
    <property type="entry name" value="D-ISOMER SPECIFIC 2-HYDROXYACID DEHYDROGENASE FAMILY PROTEIN (AFU_ORTHOLOGUE AFUA_6G10090)"/>
    <property type="match status" value="1"/>
</dbReference>
<dbReference type="InterPro" id="IPR036291">
    <property type="entry name" value="NAD(P)-bd_dom_sf"/>
</dbReference>
<dbReference type="GO" id="GO:0016616">
    <property type="term" value="F:oxidoreductase activity, acting on the CH-OH group of donors, NAD or NADP as acceptor"/>
    <property type="evidence" value="ECO:0007669"/>
    <property type="project" value="InterPro"/>
</dbReference>
<dbReference type="Proteomes" id="UP000559809">
    <property type="component" value="Unassembled WGS sequence"/>
</dbReference>
<keyword evidence="3" id="KW-0520">NAD</keyword>
<evidence type="ECO:0000313" key="7">
    <source>
        <dbReference type="EMBL" id="NYT50929.1"/>
    </source>
</evidence>
<evidence type="ECO:0000259" key="6">
    <source>
        <dbReference type="Pfam" id="PF02826"/>
    </source>
</evidence>
<dbReference type="RefSeq" id="WP_180157351.1">
    <property type="nucleotide sequence ID" value="NZ_JACCEM010000009.1"/>
</dbReference>
<dbReference type="InterPro" id="IPR006139">
    <property type="entry name" value="D-isomer_2_OHA_DH_cat_dom"/>
</dbReference>
<feature type="domain" description="D-isomer specific 2-hydroxyacid dehydrogenase NAD-binding" evidence="6">
    <location>
        <begin position="110"/>
        <end position="284"/>
    </location>
</feature>
<dbReference type="CDD" id="cd12173">
    <property type="entry name" value="PGDH_4"/>
    <property type="match status" value="1"/>
</dbReference>
<gene>
    <name evidence="7" type="ORF">H0A72_16575</name>
</gene>
<dbReference type="PANTHER" id="PTHR42789">
    <property type="entry name" value="D-ISOMER SPECIFIC 2-HYDROXYACID DEHYDROGENASE FAMILY PROTEIN (AFU_ORTHOLOGUE AFUA_6G10090)"/>
    <property type="match status" value="1"/>
</dbReference>
<accession>A0A853G3P6</accession>
<dbReference type="SUPFAM" id="SSF52283">
    <property type="entry name" value="Formate/glycerate dehydrogenase catalytic domain-like"/>
    <property type="match status" value="1"/>
</dbReference>
<name>A0A853G3P6_9BURK</name>
<keyword evidence="8" id="KW-1185">Reference proteome</keyword>
<dbReference type="PROSITE" id="PS00670">
    <property type="entry name" value="D_2_HYDROXYACID_DH_2"/>
    <property type="match status" value="1"/>
</dbReference>
<organism evidence="7 8">
    <name type="scientific">Parapusillimonas granuli</name>
    <dbReference type="NCBI Taxonomy" id="380911"/>
    <lineage>
        <taxon>Bacteria</taxon>
        <taxon>Pseudomonadati</taxon>
        <taxon>Pseudomonadota</taxon>
        <taxon>Betaproteobacteria</taxon>
        <taxon>Burkholderiales</taxon>
        <taxon>Alcaligenaceae</taxon>
        <taxon>Parapusillimonas</taxon>
    </lineage>
</organism>
<dbReference type="Pfam" id="PF02826">
    <property type="entry name" value="2-Hacid_dh_C"/>
    <property type="match status" value="1"/>
</dbReference>
<dbReference type="Gene3D" id="3.40.50.720">
    <property type="entry name" value="NAD(P)-binding Rossmann-like Domain"/>
    <property type="match status" value="2"/>
</dbReference>
<dbReference type="InterPro" id="IPR029753">
    <property type="entry name" value="D-isomer_DH_CS"/>
</dbReference>
<evidence type="ECO:0000256" key="3">
    <source>
        <dbReference type="ARBA" id="ARBA00023027"/>
    </source>
</evidence>